<accession>A0AAV5JTF2</accession>
<evidence type="ECO:0000313" key="1">
    <source>
        <dbReference type="EMBL" id="GKV13600.1"/>
    </source>
</evidence>
<name>A0AAV5JTF2_9ROSI</name>
<proteinExistence type="predicted"/>
<protein>
    <submittedName>
        <fullName evidence="1">Uncharacterized protein</fullName>
    </submittedName>
</protein>
<sequence>MHLKVEEYEKSLKFEELESSRVLGQARIGKVRKNPRDRFFCTSAGAQPLILCNPIFPSGSCSHYCHLPSSSLRSSRSRIQRISGAFSGEVSNAGNRVAITGKELATSRSPAADWGEKDIELCFIVNL</sequence>
<dbReference type="EMBL" id="BPVZ01000039">
    <property type="protein sequence ID" value="GKV13600.1"/>
    <property type="molecule type" value="Genomic_DNA"/>
</dbReference>
<dbReference type="Proteomes" id="UP001054252">
    <property type="component" value="Unassembled WGS sequence"/>
</dbReference>
<organism evidence="1 2">
    <name type="scientific">Rubroshorea leprosula</name>
    <dbReference type="NCBI Taxonomy" id="152421"/>
    <lineage>
        <taxon>Eukaryota</taxon>
        <taxon>Viridiplantae</taxon>
        <taxon>Streptophyta</taxon>
        <taxon>Embryophyta</taxon>
        <taxon>Tracheophyta</taxon>
        <taxon>Spermatophyta</taxon>
        <taxon>Magnoliopsida</taxon>
        <taxon>eudicotyledons</taxon>
        <taxon>Gunneridae</taxon>
        <taxon>Pentapetalae</taxon>
        <taxon>rosids</taxon>
        <taxon>malvids</taxon>
        <taxon>Malvales</taxon>
        <taxon>Dipterocarpaceae</taxon>
        <taxon>Rubroshorea</taxon>
    </lineage>
</organism>
<evidence type="ECO:0000313" key="2">
    <source>
        <dbReference type="Proteomes" id="UP001054252"/>
    </source>
</evidence>
<keyword evidence="2" id="KW-1185">Reference proteome</keyword>
<reference evidence="1 2" key="1">
    <citation type="journal article" date="2021" name="Commun. Biol.">
        <title>The genome of Shorea leprosula (Dipterocarpaceae) highlights the ecological relevance of drought in aseasonal tropical rainforests.</title>
        <authorList>
            <person name="Ng K.K.S."/>
            <person name="Kobayashi M.J."/>
            <person name="Fawcett J.A."/>
            <person name="Hatakeyama M."/>
            <person name="Paape T."/>
            <person name="Ng C.H."/>
            <person name="Ang C.C."/>
            <person name="Tnah L.H."/>
            <person name="Lee C.T."/>
            <person name="Nishiyama T."/>
            <person name="Sese J."/>
            <person name="O'Brien M.J."/>
            <person name="Copetti D."/>
            <person name="Mohd Noor M.I."/>
            <person name="Ong R.C."/>
            <person name="Putra M."/>
            <person name="Sireger I.Z."/>
            <person name="Indrioko S."/>
            <person name="Kosugi Y."/>
            <person name="Izuno A."/>
            <person name="Isagi Y."/>
            <person name="Lee S.L."/>
            <person name="Shimizu K.K."/>
        </authorList>
    </citation>
    <scope>NUCLEOTIDE SEQUENCE [LARGE SCALE GENOMIC DNA]</scope>
    <source>
        <strain evidence="1">214</strain>
    </source>
</reference>
<dbReference type="AlphaFoldDB" id="A0AAV5JTF2"/>
<comment type="caution">
    <text evidence="1">The sequence shown here is derived from an EMBL/GenBank/DDBJ whole genome shotgun (WGS) entry which is preliminary data.</text>
</comment>
<gene>
    <name evidence="1" type="ORF">SLEP1_g24593</name>
</gene>